<evidence type="ECO:0000256" key="1">
    <source>
        <dbReference type="ARBA" id="ARBA00007521"/>
    </source>
</evidence>
<dbReference type="GO" id="GO:0016075">
    <property type="term" value="P:rRNA catabolic process"/>
    <property type="evidence" value="ECO:0007669"/>
    <property type="project" value="TreeGrafter"/>
</dbReference>
<evidence type="ECO:0000313" key="4">
    <source>
        <dbReference type="Proteomes" id="UP000008394"/>
    </source>
</evidence>
<dbReference type="AlphaFoldDB" id="A0A806FHL0"/>
<dbReference type="KEGG" id="bnm:BALAC2494_01631"/>
<dbReference type="GO" id="GO:0006402">
    <property type="term" value="P:mRNA catabolic process"/>
    <property type="evidence" value="ECO:0007669"/>
    <property type="project" value="TreeGrafter"/>
</dbReference>
<reference evidence="3 4" key="1">
    <citation type="journal article" date="2011" name="J. Bacteriol.">
        <title>Genome Sequence of the Probiotic Strain Bifidobacterium animalis subsp. lactis CNCM I-2494.</title>
        <authorList>
            <person name="Chervaux C."/>
            <person name="Grimaldi C."/>
            <person name="Bolotin A."/>
            <person name="Quinquis B."/>
            <person name="Legrain-Raspaud S."/>
            <person name="van Hylckama Vlieg J.E."/>
            <person name="Denariaz G."/>
            <person name="Smokvina T."/>
        </authorList>
    </citation>
    <scope>NUCLEOTIDE SEQUENCE [LARGE SCALE GENOMIC DNA]</scope>
    <source>
        <strain evidence="3 4">CNCM I-2494</strain>
    </source>
</reference>
<dbReference type="EMBL" id="CP002915">
    <property type="protein sequence ID" value="AEK29483.1"/>
    <property type="molecule type" value="Genomic_DNA"/>
</dbReference>
<dbReference type="InterPro" id="IPR011067">
    <property type="entry name" value="Plasmid_toxin/cell-grow_inhib"/>
</dbReference>
<dbReference type="GO" id="GO:0003677">
    <property type="term" value="F:DNA binding"/>
    <property type="evidence" value="ECO:0007669"/>
    <property type="project" value="InterPro"/>
</dbReference>
<dbReference type="PANTHER" id="PTHR33988">
    <property type="entry name" value="ENDORIBONUCLEASE MAZF-RELATED"/>
    <property type="match status" value="1"/>
</dbReference>
<keyword evidence="2" id="KW-1277">Toxin-antitoxin system</keyword>
<protein>
    <submittedName>
        <fullName evidence="3">PemK-like protein</fullName>
    </submittedName>
</protein>
<dbReference type="SUPFAM" id="SSF50118">
    <property type="entry name" value="Cell growth inhibitor/plasmid maintenance toxic component"/>
    <property type="match status" value="1"/>
</dbReference>
<sequence>MRRRFACPRRCASRSGCPMIRRLRQPSKTVRLCSSPRGRQSARFVSRILLRFSRIARSPTGPAKMISVLQRGMRVCDMCHYGDVLMVDLDPSKGHEQRKRRPVVVVSNDAFNRNCTLTVVAAISHGRGDFELHIPFSPVPASDVSNGGSGVADGFVQLEQIRALDLSARNAVKIGSLRQKDMDTVTSMLLGCFIQPDMMVLPSY</sequence>
<dbReference type="Proteomes" id="UP000008394">
    <property type="component" value="Chromosome"/>
</dbReference>
<evidence type="ECO:0000256" key="2">
    <source>
        <dbReference type="ARBA" id="ARBA00022649"/>
    </source>
</evidence>
<comment type="similarity">
    <text evidence="1">Belongs to the PemK/MazF family.</text>
</comment>
<proteinExistence type="inferred from homology"/>
<organism evidence="3 4">
    <name type="scientific">Bifidobacterium animalis subsp. lactis CNCM I-2494</name>
    <dbReference type="NCBI Taxonomy" id="1042403"/>
    <lineage>
        <taxon>Bacteria</taxon>
        <taxon>Bacillati</taxon>
        <taxon>Actinomycetota</taxon>
        <taxon>Actinomycetes</taxon>
        <taxon>Bifidobacteriales</taxon>
        <taxon>Bifidobacteriaceae</taxon>
        <taxon>Bifidobacterium</taxon>
    </lineage>
</organism>
<dbReference type="GO" id="GO:0004521">
    <property type="term" value="F:RNA endonuclease activity"/>
    <property type="evidence" value="ECO:0007669"/>
    <property type="project" value="TreeGrafter"/>
</dbReference>
<dbReference type="Pfam" id="PF02452">
    <property type="entry name" value="PemK_toxin"/>
    <property type="match status" value="1"/>
</dbReference>
<name>A0A806FHL0_BIFAN</name>
<evidence type="ECO:0000313" key="3">
    <source>
        <dbReference type="EMBL" id="AEK29483.1"/>
    </source>
</evidence>
<dbReference type="InterPro" id="IPR003477">
    <property type="entry name" value="PemK-like"/>
</dbReference>
<dbReference type="Gene3D" id="2.30.30.110">
    <property type="match status" value="1"/>
</dbReference>
<accession>A0A806FHL0</accession>
<gene>
    <name evidence="3" type="ORF">BALAC2494_01631</name>
</gene>